<feature type="transmembrane region" description="Helical" evidence="11">
    <location>
        <begin position="164"/>
        <end position="189"/>
    </location>
</feature>
<keyword evidence="5" id="KW-0808">Transferase</keyword>
<dbReference type="Pfam" id="PF02518">
    <property type="entry name" value="HATPase_c"/>
    <property type="match status" value="1"/>
</dbReference>
<evidence type="ECO:0000313" key="14">
    <source>
        <dbReference type="EMBL" id="GIE15693.1"/>
    </source>
</evidence>
<proteinExistence type="predicted"/>
<dbReference type="Pfam" id="PF00672">
    <property type="entry name" value="HAMP"/>
    <property type="match status" value="1"/>
</dbReference>
<evidence type="ECO:0000256" key="4">
    <source>
        <dbReference type="ARBA" id="ARBA00022553"/>
    </source>
</evidence>
<keyword evidence="8 11" id="KW-1133">Transmembrane helix</keyword>
<name>A0A919MHC8_9ACTN</name>
<keyword evidence="7 14" id="KW-0418">Kinase</keyword>
<evidence type="ECO:0000256" key="7">
    <source>
        <dbReference type="ARBA" id="ARBA00022777"/>
    </source>
</evidence>
<evidence type="ECO:0000256" key="10">
    <source>
        <dbReference type="ARBA" id="ARBA00023136"/>
    </source>
</evidence>
<dbReference type="Proteomes" id="UP000598174">
    <property type="component" value="Unassembled WGS sequence"/>
</dbReference>
<dbReference type="AlphaFoldDB" id="A0A919MHC8"/>
<comment type="subcellular location">
    <subcellularLocation>
        <location evidence="2">Cell membrane</location>
    </subcellularLocation>
</comment>
<dbReference type="PANTHER" id="PTHR45436:SF5">
    <property type="entry name" value="SENSOR HISTIDINE KINASE TRCS"/>
    <property type="match status" value="1"/>
</dbReference>
<gene>
    <name evidence="14" type="ORF">Afe05nite_75330</name>
</gene>
<keyword evidence="9" id="KW-0902">Two-component regulatory system</keyword>
<evidence type="ECO:0000256" key="2">
    <source>
        <dbReference type="ARBA" id="ARBA00004236"/>
    </source>
</evidence>
<dbReference type="PROSITE" id="PS50885">
    <property type="entry name" value="HAMP"/>
    <property type="match status" value="1"/>
</dbReference>
<dbReference type="InterPro" id="IPR036097">
    <property type="entry name" value="HisK_dim/P_sf"/>
</dbReference>
<dbReference type="EC" id="2.7.13.3" evidence="3"/>
<evidence type="ECO:0000256" key="3">
    <source>
        <dbReference type="ARBA" id="ARBA00012438"/>
    </source>
</evidence>
<keyword evidence="15" id="KW-1185">Reference proteome</keyword>
<feature type="domain" description="Histidine kinase" evidence="12">
    <location>
        <begin position="250"/>
        <end position="459"/>
    </location>
</feature>
<evidence type="ECO:0000256" key="11">
    <source>
        <dbReference type="SAM" id="Phobius"/>
    </source>
</evidence>
<dbReference type="InterPro" id="IPR003660">
    <property type="entry name" value="HAMP_dom"/>
</dbReference>
<dbReference type="SUPFAM" id="SSF55874">
    <property type="entry name" value="ATPase domain of HSP90 chaperone/DNA topoisomerase II/histidine kinase"/>
    <property type="match status" value="1"/>
</dbReference>
<dbReference type="SUPFAM" id="SSF158472">
    <property type="entry name" value="HAMP domain-like"/>
    <property type="match status" value="1"/>
</dbReference>
<dbReference type="RefSeq" id="WP_203822041.1">
    <property type="nucleotide sequence ID" value="NZ_BAAABP010000015.1"/>
</dbReference>
<keyword evidence="10 11" id="KW-0472">Membrane</keyword>
<dbReference type="SUPFAM" id="SSF47384">
    <property type="entry name" value="Homodimeric domain of signal transducing histidine kinase"/>
    <property type="match status" value="1"/>
</dbReference>
<dbReference type="Pfam" id="PF00512">
    <property type="entry name" value="HisKA"/>
    <property type="match status" value="1"/>
</dbReference>
<dbReference type="CDD" id="cd00075">
    <property type="entry name" value="HATPase"/>
    <property type="match status" value="1"/>
</dbReference>
<evidence type="ECO:0000256" key="1">
    <source>
        <dbReference type="ARBA" id="ARBA00000085"/>
    </source>
</evidence>
<dbReference type="InterPro" id="IPR005467">
    <property type="entry name" value="His_kinase_dom"/>
</dbReference>
<dbReference type="InterPro" id="IPR004358">
    <property type="entry name" value="Sig_transdc_His_kin-like_C"/>
</dbReference>
<dbReference type="InterPro" id="IPR003594">
    <property type="entry name" value="HATPase_dom"/>
</dbReference>
<evidence type="ECO:0000256" key="6">
    <source>
        <dbReference type="ARBA" id="ARBA00022692"/>
    </source>
</evidence>
<dbReference type="PROSITE" id="PS50109">
    <property type="entry name" value="HIS_KIN"/>
    <property type="match status" value="1"/>
</dbReference>
<dbReference type="GO" id="GO:0005886">
    <property type="term" value="C:plasma membrane"/>
    <property type="evidence" value="ECO:0007669"/>
    <property type="project" value="UniProtKB-SubCell"/>
</dbReference>
<sequence>MRELAVVRRFKRRLGVRLRSALAAAVVVVVASLLCGGVLLVTARRVLLNTITAAATDRATQVVTALRGGDDLTSLLRPSARERTVVQVVDAAGGVAAASEALAGQAPISALRPAAGRRLTEQQRLTFAHDELFEVVAVGVNTAAGLQTVLVGSSLDTFDDGTEAVIAAMLVGLPLLAVVVGAATFFFVGRTLHPVEDMRAQAASITSRNLHTRLPVPAADDEVAALASTMNTMLDRIEAASAAQRRFVADASHELRSPLATVQANADLLDGAGLDEAPARSVARIRRESARMARLVEDLLLLARVDDDGLRVRREDVDLDDLAYAERERIAVQHPRLTVRADIEPVRVTGDADALQRVLRNLVDNAARHAAGTVTLTVRVVDGAAEVRVGNDGPPIPADDRERIFDRFVRLDDSRSRAAGGTGLGLPIARDIVTAHGGELTVDDLDVGAAMRINLPLPGGND</sequence>
<evidence type="ECO:0000256" key="8">
    <source>
        <dbReference type="ARBA" id="ARBA00022989"/>
    </source>
</evidence>
<dbReference type="PRINTS" id="PR00344">
    <property type="entry name" value="BCTRLSENSOR"/>
</dbReference>
<evidence type="ECO:0000313" key="15">
    <source>
        <dbReference type="Proteomes" id="UP000598174"/>
    </source>
</evidence>
<dbReference type="InterPro" id="IPR036890">
    <property type="entry name" value="HATPase_C_sf"/>
</dbReference>
<accession>A0A919MHC8</accession>
<dbReference type="SMART" id="SM00388">
    <property type="entry name" value="HisKA"/>
    <property type="match status" value="1"/>
</dbReference>
<organism evidence="14 15">
    <name type="scientific">Paractinoplanes ferrugineus</name>
    <dbReference type="NCBI Taxonomy" id="113564"/>
    <lineage>
        <taxon>Bacteria</taxon>
        <taxon>Bacillati</taxon>
        <taxon>Actinomycetota</taxon>
        <taxon>Actinomycetes</taxon>
        <taxon>Micromonosporales</taxon>
        <taxon>Micromonosporaceae</taxon>
        <taxon>Paractinoplanes</taxon>
    </lineage>
</organism>
<dbReference type="InterPro" id="IPR003661">
    <property type="entry name" value="HisK_dim/P_dom"/>
</dbReference>
<comment type="catalytic activity">
    <reaction evidence="1">
        <text>ATP + protein L-histidine = ADP + protein N-phospho-L-histidine.</text>
        <dbReference type="EC" id="2.7.13.3"/>
    </reaction>
</comment>
<reference evidence="14" key="1">
    <citation type="submission" date="2021-01" db="EMBL/GenBank/DDBJ databases">
        <title>Whole genome shotgun sequence of Actinoplanes ferrugineus NBRC 15555.</title>
        <authorList>
            <person name="Komaki H."/>
            <person name="Tamura T."/>
        </authorList>
    </citation>
    <scope>NUCLEOTIDE SEQUENCE</scope>
    <source>
        <strain evidence="14">NBRC 15555</strain>
    </source>
</reference>
<dbReference type="GO" id="GO:0000155">
    <property type="term" value="F:phosphorelay sensor kinase activity"/>
    <property type="evidence" value="ECO:0007669"/>
    <property type="project" value="InterPro"/>
</dbReference>
<dbReference type="Gene3D" id="1.10.287.130">
    <property type="match status" value="1"/>
</dbReference>
<dbReference type="CDD" id="cd06225">
    <property type="entry name" value="HAMP"/>
    <property type="match status" value="1"/>
</dbReference>
<evidence type="ECO:0000256" key="5">
    <source>
        <dbReference type="ARBA" id="ARBA00022679"/>
    </source>
</evidence>
<dbReference type="CDD" id="cd00082">
    <property type="entry name" value="HisKA"/>
    <property type="match status" value="1"/>
</dbReference>
<evidence type="ECO:0000256" key="9">
    <source>
        <dbReference type="ARBA" id="ARBA00023012"/>
    </source>
</evidence>
<protein>
    <recommendedName>
        <fullName evidence="3">histidine kinase</fullName>
        <ecNumber evidence="3">2.7.13.3</ecNumber>
    </recommendedName>
</protein>
<feature type="transmembrane region" description="Helical" evidence="11">
    <location>
        <begin position="21"/>
        <end position="41"/>
    </location>
</feature>
<evidence type="ECO:0000259" key="13">
    <source>
        <dbReference type="PROSITE" id="PS50885"/>
    </source>
</evidence>
<dbReference type="Gene3D" id="6.10.340.10">
    <property type="match status" value="1"/>
</dbReference>
<dbReference type="FunFam" id="1.10.287.130:FF:000001">
    <property type="entry name" value="Two-component sensor histidine kinase"/>
    <property type="match status" value="1"/>
</dbReference>
<dbReference type="InterPro" id="IPR050428">
    <property type="entry name" value="TCS_sensor_his_kinase"/>
</dbReference>
<keyword evidence="6 11" id="KW-0812">Transmembrane</keyword>
<dbReference type="EMBL" id="BOMM01000070">
    <property type="protein sequence ID" value="GIE15693.1"/>
    <property type="molecule type" value="Genomic_DNA"/>
</dbReference>
<evidence type="ECO:0000259" key="12">
    <source>
        <dbReference type="PROSITE" id="PS50109"/>
    </source>
</evidence>
<dbReference type="SMART" id="SM00304">
    <property type="entry name" value="HAMP"/>
    <property type="match status" value="1"/>
</dbReference>
<dbReference type="SMART" id="SM00387">
    <property type="entry name" value="HATPase_c"/>
    <property type="match status" value="1"/>
</dbReference>
<dbReference type="Gene3D" id="3.30.565.10">
    <property type="entry name" value="Histidine kinase-like ATPase, C-terminal domain"/>
    <property type="match status" value="1"/>
</dbReference>
<feature type="domain" description="HAMP" evidence="13">
    <location>
        <begin position="189"/>
        <end position="242"/>
    </location>
</feature>
<dbReference type="PANTHER" id="PTHR45436">
    <property type="entry name" value="SENSOR HISTIDINE KINASE YKOH"/>
    <property type="match status" value="1"/>
</dbReference>
<keyword evidence="4" id="KW-0597">Phosphoprotein</keyword>
<comment type="caution">
    <text evidence="14">The sequence shown here is derived from an EMBL/GenBank/DDBJ whole genome shotgun (WGS) entry which is preliminary data.</text>
</comment>